<dbReference type="PANTHER" id="PTHR43811">
    <property type="entry name" value="FKBP-TYPE PEPTIDYL-PROLYL CIS-TRANS ISOMERASE FKPA"/>
    <property type="match status" value="1"/>
</dbReference>
<dbReference type="Proteomes" id="UP001302349">
    <property type="component" value="Chromosome"/>
</dbReference>
<evidence type="ECO:0000256" key="7">
    <source>
        <dbReference type="SAM" id="SignalP"/>
    </source>
</evidence>
<evidence type="ECO:0000256" key="2">
    <source>
        <dbReference type="ARBA" id="ARBA00006577"/>
    </source>
</evidence>
<keyword evidence="10" id="KW-1185">Reference proteome</keyword>
<protein>
    <recommendedName>
        <fullName evidence="6">Peptidyl-prolyl cis-trans isomerase</fullName>
        <ecNumber evidence="6">5.2.1.8</ecNumber>
    </recommendedName>
</protein>
<evidence type="ECO:0000313" key="10">
    <source>
        <dbReference type="Proteomes" id="UP001302349"/>
    </source>
</evidence>
<dbReference type="GO" id="GO:0003755">
    <property type="term" value="F:peptidyl-prolyl cis-trans isomerase activity"/>
    <property type="evidence" value="ECO:0007669"/>
    <property type="project" value="UniProtKB-EC"/>
</dbReference>
<dbReference type="PROSITE" id="PS50059">
    <property type="entry name" value="FKBP_PPIASE"/>
    <property type="match status" value="1"/>
</dbReference>
<dbReference type="InterPro" id="IPR046357">
    <property type="entry name" value="PPIase_dom_sf"/>
</dbReference>
<evidence type="ECO:0000256" key="1">
    <source>
        <dbReference type="ARBA" id="ARBA00000971"/>
    </source>
</evidence>
<organism evidence="9 10">
    <name type="scientific">Imperialibacter roseus</name>
    <dbReference type="NCBI Taxonomy" id="1324217"/>
    <lineage>
        <taxon>Bacteria</taxon>
        <taxon>Pseudomonadati</taxon>
        <taxon>Bacteroidota</taxon>
        <taxon>Cytophagia</taxon>
        <taxon>Cytophagales</taxon>
        <taxon>Flammeovirgaceae</taxon>
        <taxon>Imperialibacter</taxon>
    </lineage>
</organism>
<dbReference type="EMBL" id="CP136051">
    <property type="protein sequence ID" value="WOK05791.1"/>
    <property type="molecule type" value="Genomic_DNA"/>
</dbReference>
<evidence type="ECO:0000313" key="9">
    <source>
        <dbReference type="EMBL" id="WOK05791.1"/>
    </source>
</evidence>
<keyword evidence="3 5" id="KW-0697">Rotamase</keyword>
<feature type="signal peptide" evidence="7">
    <location>
        <begin position="1"/>
        <end position="22"/>
    </location>
</feature>
<evidence type="ECO:0000256" key="6">
    <source>
        <dbReference type="RuleBase" id="RU003915"/>
    </source>
</evidence>
<feature type="chain" id="PRO_5045977188" description="Peptidyl-prolyl cis-trans isomerase" evidence="7">
    <location>
        <begin position="23"/>
        <end position="160"/>
    </location>
</feature>
<reference evidence="9 10" key="1">
    <citation type="journal article" date="2023" name="Microbiol. Resour. Announc.">
        <title>Complete Genome Sequence of Imperialibacter roseus strain P4T.</title>
        <authorList>
            <person name="Tizabi D.R."/>
            <person name="Bachvaroff T."/>
            <person name="Hill R.T."/>
        </authorList>
    </citation>
    <scope>NUCLEOTIDE SEQUENCE [LARGE SCALE GENOMIC DNA]</scope>
    <source>
        <strain evidence="9 10">P4T</strain>
    </source>
</reference>
<evidence type="ECO:0000256" key="3">
    <source>
        <dbReference type="ARBA" id="ARBA00023110"/>
    </source>
</evidence>
<feature type="domain" description="PPIase FKBP-type" evidence="8">
    <location>
        <begin position="71"/>
        <end position="159"/>
    </location>
</feature>
<dbReference type="Pfam" id="PF00254">
    <property type="entry name" value="FKBP_C"/>
    <property type="match status" value="1"/>
</dbReference>
<dbReference type="RefSeq" id="WP_317488546.1">
    <property type="nucleotide sequence ID" value="NZ_CP136051.1"/>
</dbReference>
<comment type="similarity">
    <text evidence="2 6">Belongs to the FKBP-type PPIase family.</text>
</comment>
<comment type="catalytic activity">
    <reaction evidence="1 5 6">
        <text>[protein]-peptidylproline (omega=180) = [protein]-peptidylproline (omega=0)</text>
        <dbReference type="Rhea" id="RHEA:16237"/>
        <dbReference type="Rhea" id="RHEA-COMP:10747"/>
        <dbReference type="Rhea" id="RHEA-COMP:10748"/>
        <dbReference type="ChEBI" id="CHEBI:83833"/>
        <dbReference type="ChEBI" id="CHEBI:83834"/>
        <dbReference type="EC" id="5.2.1.8"/>
    </reaction>
</comment>
<dbReference type="Gene3D" id="3.10.50.40">
    <property type="match status" value="1"/>
</dbReference>
<evidence type="ECO:0000256" key="5">
    <source>
        <dbReference type="PROSITE-ProRule" id="PRU00277"/>
    </source>
</evidence>
<keyword evidence="4 5" id="KW-0413">Isomerase</keyword>
<dbReference type="PANTHER" id="PTHR43811:SF19">
    <property type="entry name" value="39 KDA FK506-BINDING NUCLEAR PROTEIN"/>
    <property type="match status" value="1"/>
</dbReference>
<dbReference type="EC" id="5.2.1.8" evidence="6"/>
<name>A0ABZ0IM61_9BACT</name>
<gene>
    <name evidence="9" type="ORF">RT717_22210</name>
</gene>
<dbReference type="InterPro" id="IPR001179">
    <property type="entry name" value="PPIase_FKBP_dom"/>
</dbReference>
<accession>A0ABZ0IM61</accession>
<evidence type="ECO:0000259" key="8">
    <source>
        <dbReference type="PROSITE" id="PS50059"/>
    </source>
</evidence>
<proteinExistence type="inferred from homology"/>
<keyword evidence="7" id="KW-0732">Signal</keyword>
<sequence>MMKRISLLLLLVIGLVTLGCNKDDDPLTLQEQYDAIDKYIKKNDLKNVQTTTSGLRYTITREGAGAFPRVNEVVTVNYEGKLLSGKKFDSSYDRGEAFKFTLGVGKVIKGWDEGVALLPVGSEAILLIPSNLGYGTSGSGKDIGANQVLIFKIEVLDSKR</sequence>
<dbReference type="PROSITE" id="PS51257">
    <property type="entry name" value="PROKAR_LIPOPROTEIN"/>
    <property type="match status" value="1"/>
</dbReference>
<evidence type="ECO:0000256" key="4">
    <source>
        <dbReference type="ARBA" id="ARBA00023235"/>
    </source>
</evidence>
<dbReference type="SUPFAM" id="SSF54534">
    <property type="entry name" value="FKBP-like"/>
    <property type="match status" value="1"/>
</dbReference>